<gene>
    <name evidence="2" type="ORF">HV178_06840</name>
</gene>
<keyword evidence="1" id="KW-0472">Membrane</keyword>
<dbReference type="EMBL" id="CP056573">
    <property type="protein sequence ID" value="QLV29709.1"/>
    <property type="molecule type" value="Genomic_DNA"/>
</dbReference>
<protein>
    <submittedName>
        <fullName evidence="2">Uncharacterized protein</fullName>
    </submittedName>
</protein>
<dbReference type="AlphaFoldDB" id="A0AAP9QAT2"/>
<name>A0AAP9QAT2_CITFR</name>
<accession>A0AAP9QAT2</accession>
<dbReference type="Proteomes" id="UP000512222">
    <property type="component" value="Chromosome"/>
</dbReference>
<feature type="transmembrane region" description="Helical" evidence="1">
    <location>
        <begin position="60"/>
        <end position="78"/>
    </location>
</feature>
<sequence length="121" mass="13419">MTNTTISNLQQSLDDIGRATSRPSIRSGPIPQESLTGSIASQIGTGEHAKDSFIWATLKYCFLLGALFSIIMLFVYLYFSLDKNTPEKINIISDLKDIWSIFTPILTLALGYAFGKRNNLP</sequence>
<keyword evidence="1" id="KW-1133">Transmembrane helix</keyword>
<keyword evidence="1" id="KW-0812">Transmembrane</keyword>
<proteinExistence type="predicted"/>
<organism evidence="2 3">
    <name type="scientific">Citrobacter freundii</name>
    <dbReference type="NCBI Taxonomy" id="546"/>
    <lineage>
        <taxon>Bacteria</taxon>
        <taxon>Pseudomonadati</taxon>
        <taxon>Pseudomonadota</taxon>
        <taxon>Gammaproteobacteria</taxon>
        <taxon>Enterobacterales</taxon>
        <taxon>Enterobacteriaceae</taxon>
        <taxon>Citrobacter</taxon>
        <taxon>Citrobacter freundii complex</taxon>
    </lineage>
</organism>
<evidence type="ECO:0000313" key="3">
    <source>
        <dbReference type="Proteomes" id="UP000512222"/>
    </source>
</evidence>
<evidence type="ECO:0000256" key="1">
    <source>
        <dbReference type="SAM" id="Phobius"/>
    </source>
</evidence>
<evidence type="ECO:0000313" key="2">
    <source>
        <dbReference type="EMBL" id="QLV29709.1"/>
    </source>
</evidence>
<feature type="transmembrane region" description="Helical" evidence="1">
    <location>
        <begin position="98"/>
        <end position="115"/>
    </location>
</feature>
<reference evidence="3" key="1">
    <citation type="submission" date="2020-06" db="EMBL/GenBank/DDBJ databases">
        <title>REHAB project genomes.</title>
        <authorList>
            <person name="Shaw L.P."/>
        </authorList>
    </citation>
    <scope>NUCLEOTIDE SEQUENCE [LARGE SCALE GENOMIC DNA]</scope>
    <source>
        <strain evidence="3">RHBSTW-00370</strain>
    </source>
</reference>
<dbReference type="RefSeq" id="WP_053064276.1">
    <property type="nucleotide sequence ID" value="NZ_BGLH01000028.1"/>
</dbReference>